<dbReference type="EMBL" id="JAEQNB010000003">
    <property type="protein sequence ID" value="MBL0387050.1"/>
    <property type="molecule type" value="Genomic_DNA"/>
</dbReference>
<dbReference type="Gene3D" id="2.70.70.10">
    <property type="entry name" value="Glucose Permease (Domain IIA)"/>
    <property type="match status" value="1"/>
</dbReference>
<dbReference type="PANTHER" id="PTHR21666:SF270">
    <property type="entry name" value="MUREIN HYDROLASE ACTIVATOR ENVC"/>
    <property type="match status" value="1"/>
</dbReference>
<feature type="region of interest" description="Disordered" evidence="1">
    <location>
        <begin position="1"/>
        <end position="25"/>
    </location>
</feature>
<dbReference type="RefSeq" id="WP_201634664.1">
    <property type="nucleotide sequence ID" value="NZ_JAEQNB010000003.1"/>
</dbReference>
<gene>
    <name evidence="3" type="ORF">JJB07_10345</name>
</gene>
<evidence type="ECO:0000313" key="3">
    <source>
        <dbReference type="EMBL" id="MBL0387050.1"/>
    </source>
</evidence>
<evidence type="ECO:0000256" key="1">
    <source>
        <dbReference type="SAM" id="MobiDB-lite"/>
    </source>
</evidence>
<accession>A0ABS1JA44</accession>
<feature type="domain" description="M23ase beta-sheet core" evidence="2">
    <location>
        <begin position="215"/>
        <end position="307"/>
    </location>
</feature>
<dbReference type="Proteomes" id="UP000602284">
    <property type="component" value="Unassembled WGS sequence"/>
</dbReference>
<proteinExistence type="predicted"/>
<dbReference type="Pfam" id="PF01551">
    <property type="entry name" value="Peptidase_M23"/>
    <property type="match status" value="1"/>
</dbReference>
<name>A0ABS1JA44_9BACL</name>
<evidence type="ECO:0000259" key="2">
    <source>
        <dbReference type="Pfam" id="PF01551"/>
    </source>
</evidence>
<keyword evidence="4" id="KW-1185">Reference proteome</keyword>
<dbReference type="SUPFAM" id="SSF51261">
    <property type="entry name" value="Duplicated hybrid motif"/>
    <property type="match status" value="1"/>
</dbReference>
<protein>
    <submittedName>
        <fullName evidence="3">M23 family metallopeptidase</fullName>
    </submittedName>
</protein>
<dbReference type="InterPro" id="IPR016047">
    <property type="entry name" value="M23ase_b-sheet_dom"/>
</dbReference>
<dbReference type="PANTHER" id="PTHR21666">
    <property type="entry name" value="PEPTIDASE-RELATED"/>
    <property type="match status" value="1"/>
</dbReference>
<evidence type="ECO:0000313" key="4">
    <source>
        <dbReference type="Proteomes" id="UP000602284"/>
    </source>
</evidence>
<organism evidence="3 4">
    <name type="scientific">Tumebacillus amylolyticus</name>
    <dbReference type="NCBI Taxonomy" id="2801339"/>
    <lineage>
        <taxon>Bacteria</taxon>
        <taxon>Bacillati</taxon>
        <taxon>Bacillota</taxon>
        <taxon>Bacilli</taxon>
        <taxon>Bacillales</taxon>
        <taxon>Alicyclobacillaceae</taxon>
        <taxon>Tumebacillus</taxon>
    </lineage>
</organism>
<dbReference type="CDD" id="cd12797">
    <property type="entry name" value="M23_peptidase"/>
    <property type="match status" value="1"/>
</dbReference>
<comment type="caution">
    <text evidence="3">The sequence shown here is derived from an EMBL/GenBank/DDBJ whole genome shotgun (WGS) entry which is preliminary data.</text>
</comment>
<sequence length="328" mass="35341">MAKFEFWKSKRKEEEPPESESWNYDRFQADTTRSSLFSSEEEWDVTRSNPVFTSAPPGSLARPRSYEDFLRARGGGYGSSGQGGRYSDSAYGSGRRFYEEDEGSSGLPVHRLMQVLGAVAMIGIFYFTFRSEAPSAVNVQAYVKQHLTNDTNLSGLTAWWQSNVSDKAALPAMSTPSDTSTTTGTGTPAAQEAKFSFTQPVQGAKVKTPYDGKDQQGISFTAALGADVHAAAKGTVEKIEKGEGEDYSVTINHGGTNGRTIYSHLASVNVAANDTVTSDQKIGTLTKKGTTASFFFAYQKDGAYVNPSDLLNASTDTEAPKQTKAPGA</sequence>
<dbReference type="InterPro" id="IPR011055">
    <property type="entry name" value="Dup_hybrid_motif"/>
</dbReference>
<dbReference type="InterPro" id="IPR050570">
    <property type="entry name" value="Cell_wall_metabolism_enzyme"/>
</dbReference>
<feature type="compositionally biased region" description="Basic and acidic residues" evidence="1">
    <location>
        <begin position="1"/>
        <end position="14"/>
    </location>
</feature>
<reference evidence="3 4" key="1">
    <citation type="submission" date="2021-01" db="EMBL/GenBank/DDBJ databases">
        <title>Tumebacillus sp. strain ITR2 16S ribosomal RNA gene Genome sequencing and assembly.</title>
        <authorList>
            <person name="Kang M."/>
        </authorList>
    </citation>
    <scope>NUCLEOTIDE SEQUENCE [LARGE SCALE GENOMIC DNA]</scope>
    <source>
        <strain evidence="3 4">ITR2</strain>
    </source>
</reference>